<reference evidence="2 3" key="1">
    <citation type="submission" date="2018-04" db="EMBL/GenBank/DDBJ databases">
        <title>Genomic Encyclopedia of Archaeal and Bacterial Type Strains, Phase II (KMG-II): from individual species to whole genera.</title>
        <authorList>
            <person name="Goeker M."/>
        </authorList>
    </citation>
    <scope>NUCLEOTIDE SEQUENCE [LARGE SCALE GENOMIC DNA]</scope>
    <source>
        <strain evidence="2 3">DSM 45169</strain>
    </source>
</reference>
<organism evidence="2 3">
    <name type="scientific">Desmospora activa DSM 45169</name>
    <dbReference type="NCBI Taxonomy" id="1121389"/>
    <lineage>
        <taxon>Bacteria</taxon>
        <taxon>Bacillati</taxon>
        <taxon>Bacillota</taxon>
        <taxon>Bacilli</taxon>
        <taxon>Bacillales</taxon>
        <taxon>Thermoactinomycetaceae</taxon>
        <taxon>Desmospora</taxon>
    </lineage>
</organism>
<dbReference type="RefSeq" id="WP_107724478.1">
    <property type="nucleotide sequence ID" value="NZ_PZZP01000001.1"/>
</dbReference>
<dbReference type="Proteomes" id="UP000241639">
    <property type="component" value="Unassembled WGS sequence"/>
</dbReference>
<feature type="chain" id="PRO_5038370152" description="Outer membrane lipoprotein-sorting protein" evidence="1">
    <location>
        <begin position="27"/>
        <end position="289"/>
    </location>
</feature>
<evidence type="ECO:0000313" key="2">
    <source>
        <dbReference type="EMBL" id="PTM57587.1"/>
    </source>
</evidence>
<dbReference type="EMBL" id="PZZP01000001">
    <property type="protein sequence ID" value="PTM57587.1"/>
    <property type="molecule type" value="Genomic_DNA"/>
</dbReference>
<evidence type="ECO:0008006" key="4">
    <source>
        <dbReference type="Google" id="ProtNLM"/>
    </source>
</evidence>
<accession>A0A2T4Z6S8</accession>
<feature type="signal peptide" evidence="1">
    <location>
        <begin position="1"/>
        <end position="26"/>
    </location>
</feature>
<proteinExistence type="predicted"/>
<keyword evidence="3" id="KW-1185">Reference proteome</keyword>
<comment type="caution">
    <text evidence="2">The sequence shown here is derived from an EMBL/GenBank/DDBJ whole genome shotgun (WGS) entry which is preliminary data.</text>
</comment>
<name>A0A2T4Z6S8_9BACL</name>
<dbReference type="InterPro" id="IPR046720">
    <property type="entry name" value="DUF6612"/>
</dbReference>
<dbReference type="PROSITE" id="PS51257">
    <property type="entry name" value="PROKAR_LIPOPROTEIN"/>
    <property type="match status" value="1"/>
</dbReference>
<sequence>MKKHLHLFLWLVLLLFVMVSGCSLFAGTESEKSDDSVDKNGSLSAEEILQKAEASMTDTSGVRYDIVGDQSLVIEKDGKNKAATMDFNAALQLDQKPFAIHLKGNINTDTDTVPVELYLAQGIWYSRMDEGDWTRSTIPSFGNGQGQNLLPAESLQQFRRMIEESNDSSRVHFSNEEDAYVLELNVTEEGLKKEWGDDYKNLKKKLEPSWEEIGLTARQAEARIVQFNRRFSIDKETFIPKQIDHATIWEIPLEKGSITLEQNMVITYAGESTRSITIPAEVTRSSQDK</sequence>
<dbReference type="Gene3D" id="2.50.20.20">
    <property type="match status" value="1"/>
</dbReference>
<evidence type="ECO:0000313" key="3">
    <source>
        <dbReference type="Proteomes" id="UP000241639"/>
    </source>
</evidence>
<dbReference type="Pfam" id="PF20316">
    <property type="entry name" value="DUF6612"/>
    <property type="match status" value="1"/>
</dbReference>
<keyword evidence="1" id="KW-0732">Signal</keyword>
<protein>
    <recommendedName>
        <fullName evidence="4">Outer membrane lipoprotein-sorting protein</fullName>
    </recommendedName>
</protein>
<dbReference type="OrthoDB" id="1957331at2"/>
<dbReference type="AlphaFoldDB" id="A0A2T4Z6S8"/>
<gene>
    <name evidence="2" type="ORF">C8J48_0136</name>
</gene>
<evidence type="ECO:0000256" key="1">
    <source>
        <dbReference type="SAM" id="SignalP"/>
    </source>
</evidence>